<evidence type="ECO:0000256" key="1">
    <source>
        <dbReference type="SAM" id="MobiDB-lite"/>
    </source>
</evidence>
<dbReference type="InterPro" id="IPR013785">
    <property type="entry name" value="Aldolase_TIM"/>
</dbReference>
<dbReference type="Gene3D" id="3.20.20.70">
    <property type="entry name" value="Aldolase class I"/>
    <property type="match status" value="1"/>
</dbReference>
<evidence type="ECO:0000313" key="2">
    <source>
        <dbReference type="EMBL" id="GJN15900.1"/>
    </source>
</evidence>
<protein>
    <recommendedName>
        <fullName evidence="4">Nitronate monooxygenase domain-containing protein</fullName>
    </recommendedName>
</protein>
<sequence length="231" mass="24233">MPRHEANWLEALNGIRRSAAQTRGPGRRVAAVLRAETNSQLHNFSPPHPITLRIAPQHPPVSRPRRRLDRYLRSRDSAKRAARIGAGWTGGASWLGFDYGIVQAPPGPDTSGPSSPLPTPAASASSASPNGSEQIGSLEDAAKAKEAGVDGISVQGCEAGDRVIGQEGLLPMLPKVVDLVSDSDTKIIAAGGIVDGHGYVDALALAAQGVCLGTRFLATEESLHILYISKT</sequence>
<keyword evidence="3" id="KW-1185">Reference proteome</keyword>
<dbReference type="Pfam" id="PF03060">
    <property type="entry name" value="NMO"/>
    <property type="match status" value="1"/>
</dbReference>
<evidence type="ECO:0000313" key="3">
    <source>
        <dbReference type="Proteomes" id="UP001054889"/>
    </source>
</evidence>
<feature type="region of interest" description="Disordered" evidence="1">
    <location>
        <begin position="55"/>
        <end position="76"/>
    </location>
</feature>
<name>A0AAV5E0B2_ELECO</name>
<reference evidence="2" key="1">
    <citation type="journal article" date="2018" name="DNA Res.">
        <title>Multiple hybrid de novo genome assembly of finger millet, an orphan allotetraploid crop.</title>
        <authorList>
            <person name="Hatakeyama M."/>
            <person name="Aluri S."/>
            <person name="Balachadran M.T."/>
            <person name="Sivarajan S.R."/>
            <person name="Patrignani A."/>
            <person name="Gruter S."/>
            <person name="Poveda L."/>
            <person name="Shimizu-Inatsugi R."/>
            <person name="Baeten J."/>
            <person name="Francoijs K.J."/>
            <person name="Nataraja K.N."/>
            <person name="Reddy Y.A.N."/>
            <person name="Phadnis S."/>
            <person name="Ravikumar R.L."/>
            <person name="Schlapbach R."/>
            <person name="Sreeman S.M."/>
            <person name="Shimizu K.K."/>
        </authorList>
    </citation>
    <scope>NUCLEOTIDE SEQUENCE</scope>
</reference>
<dbReference type="PANTHER" id="PTHR32332:SF20">
    <property type="entry name" value="2-NITROPROPANE DIOXYGENASE-LIKE PROTEIN"/>
    <property type="match status" value="1"/>
</dbReference>
<dbReference type="PANTHER" id="PTHR32332">
    <property type="entry name" value="2-NITROPROPANE DIOXYGENASE"/>
    <property type="match status" value="1"/>
</dbReference>
<dbReference type="SUPFAM" id="SSF51412">
    <property type="entry name" value="Inosine monophosphate dehydrogenase (IMPDH)"/>
    <property type="match status" value="1"/>
</dbReference>
<accession>A0AAV5E0B2</accession>
<comment type="caution">
    <text evidence="2">The sequence shown here is derived from an EMBL/GenBank/DDBJ whole genome shotgun (WGS) entry which is preliminary data.</text>
</comment>
<gene>
    <name evidence="2" type="primary">gb02846</name>
    <name evidence="2" type="ORF">PR202_gb02846</name>
</gene>
<evidence type="ECO:0008006" key="4">
    <source>
        <dbReference type="Google" id="ProtNLM"/>
    </source>
</evidence>
<proteinExistence type="predicted"/>
<dbReference type="EMBL" id="BQKI01000072">
    <property type="protein sequence ID" value="GJN15900.1"/>
    <property type="molecule type" value="Genomic_DNA"/>
</dbReference>
<reference evidence="2" key="2">
    <citation type="submission" date="2021-12" db="EMBL/GenBank/DDBJ databases">
        <title>Resequencing data analysis of finger millet.</title>
        <authorList>
            <person name="Hatakeyama M."/>
            <person name="Aluri S."/>
            <person name="Balachadran M.T."/>
            <person name="Sivarajan S.R."/>
            <person name="Poveda L."/>
            <person name="Shimizu-Inatsugi R."/>
            <person name="Schlapbach R."/>
            <person name="Sreeman S.M."/>
            <person name="Shimizu K.K."/>
        </authorList>
    </citation>
    <scope>NUCLEOTIDE SEQUENCE</scope>
</reference>
<dbReference type="Proteomes" id="UP001054889">
    <property type="component" value="Unassembled WGS sequence"/>
</dbReference>
<dbReference type="AlphaFoldDB" id="A0AAV5E0B2"/>
<feature type="region of interest" description="Disordered" evidence="1">
    <location>
        <begin position="105"/>
        <end position="141"/>
    </location>
</feature>
<feature type="compositionally biased region" description="Low complexity" evidence="1">
    <location>
        <begin position="109"/>
        <end position="132"/>
    </location>
</feature>
<organism evidence="2 3">
    <name type="scientific">Eleusine coracana subsp. coracana</name>
    <dbReference type="NCBI Taxonomy" id="191504"/>
    <lineage>
        <taxon>Eukaryota</taxon>
        <taxon>Viridiplantae</taxon>
        <taxon>Streptophyta</taxon>
        <taxon>Embryophyta</taxon>
        <taxon>Tracheophyta</taxon>
        <taxon>Spermatophyta</taxon>
        <taxon>Magnoliopsida</taxon>
        <taxon>Liliopsida</taxon>
        <taxon>Poales</taxon>
        <taxon>Poaceae</taxon>
        <taxon>PACMAD clade</taxon>
        <taxon>Chloridoideae</taxon>
        <taxon>Cynodonteae</taxon>
        <taxon>Eleusininae</taxon>
        <taxon>Eleusine</taxon>
    </lineage>
</organism>